<sequence length="174" mass="19294">MHNIKATQFTNIKKNYIATIINFMMQQALPYKSSCLPITLRVHPNDRHHHVSTSNSSLYVKGSKEELNNVVKDNAVIVVGRRGCCMSHVVKRLLHCLGANPATYEIEEEDENEVVDELENIIVTGGGDRKETGRLQFPAVFVGGELFGGLDRIMAAHITGELTPVLKKAGALWL</sequence>
<evidence type="ECO:0000256" key="2">
    <source>
        <dbReference type="ARBA" id="ARBA00007568"/>
    </source>
</evidence>
<comment type="similarity">
    <text evidence="2">Belongs to the glutaredoxin family. CC-type subfamily.</text>
</comment>
<dbReference type="NCBIfam" id="TIGR02189">
    <property type="entry name" value="GlrX-like_plant"/>
    <property type="match status" value="1"/>
</dbReference>
<dbReference type="Gene3D" id="3.40.30.10">
    <property type="entry name" value="Glutaredoxin"/>
    <property type="match status" value="1"/>
</dbReference>
<evidence type="ECO:0000313" key="7">
    <source>
        <dbReference type="Proteomes" id="UP001627284"/>
    </source>
</evidence>
<comment type="subcellular location">
    <subcellularLocation>
        <location evidence="1">Cytoplasm</location>
    </subcellularLocation>
</comment>
<protein>
    <recommendedName>
        <fullName evidence="5">Glutaredoxin domain-containing protein</fullName>
    </recommendedName>
</protein>
<organism evidence="6 7">
    <name type="scientific">Solanum stoloniferum</name>
    <dbReference type="NCBI Taxonomy" id="62892"/>
    <lineage>
        <taxon>Eukaryota</taxon>
        <taxon>Viridiplantae</taxon>
        <taxon>Streptophyta</taxon>
        <taxon>Embryophyta</taxon>
        <taxon>Tracheophyta</taxon>
        <taxon>Spermatophyta</taxon>
        <taxon>Magnoliopsida</taxon>
        <taxon>eudicotyledons</taxon>
        <taxon>Gunneridae</taxon>
        <taxon>Pentapetalae</taxon>
        <taxon>asterids</taxon>
        <taxon>lamiids</taxon>
        <taxon>Solanales</taxon>
        <taxon>Solanaceae</taxon>
        <taxon>Solanoideae</taxon>
        <taxon>Solaneae</taxon>
        <taxon>Solanum</taxon>
    </lineage>
</organism>
<dbReference type="PANTHER" id="PTHR10168">
    <property type="entry name" value="GLUTAREDOXIN"/>
    <property type="match status" value="1"/>
</dbReference>
<dbReference type="PROSITE" id="PS51354">
    <property type="entry name" value="GLUTAREDOXIN_2"/>
    <property type="match status" value="1"/>
</dbReference>
<evidence type="ECO:0000256" key="3">
    <source>
        <dbReference type="ARBA" id="ARBA00022490"/>
    </source>
</evidence>
<evidence type="ECO:0000256" key="4">
    <source>
        <dbReference type="ARBA" id="ARBA00023284"/>
    </source>
</evidence>
<comment type="caution">
    <text evidence="6">The sequence shown here is derived from an EMBL/GenBank/DDBJ whole genome shotgun (WGS) entry which is preliminary data.</text>
</comment>
<proteinExistence type="inferred from homology"/>
<dbReference type="InterPro" id="IPR036249">
    <property type="entry name" value="Thioredoxin-like_sf"/>
</dbReference>
<accession>A0ABD2RQ69</accession>
<keyword evidence="7" id="KW-1185">Reference proteome</keyword>
<dbReference type="Pfam" id="PF00462">
    <property type="entry name" value="Glutaredoxin"/>
    <property type="match status" value="1"/>
</dbReference>
<dbReference type="EMBL" id="JBJKTR010000019">
    <property type="protein sequence ID" value="KAL3333021.1"/>
    <property type="molecule type" value="Genomic_DNA"/>
</dbReference>
<reference evidence="6 7" key="1">
    <citation type="submission" date="2024-05" db="EMBL/GenBank/DDBJ databases">
        <title>De novo assembly of an allotetraploid wild potato.</title>
        <authorList>
            <person name="Hosaka A.J."/>
        </authorList>
    </citation>
    <scope>NUCLEOTIDE SEQUENCE [LARGE SCALE GENOMIC DNA]</scope>
    <source>
        <tissue evidence="6">Young leaves</tissue>
    </source>
</reference>
<dbReference type="SUPFAM" id="SSF52833">
    <property type="entry name" value="Thioredoxin-like"/>
    <property type="match status" value="1"/>
</dbReference>
<evidence type="ECO:0000259" key="5">
    <source>
        <dbReference type="Pfam" id="PF00462"/>
    </source>
</evidence>
<evidence type="ECO:0000313" key="6">
    <source>
        <dbReference type="EMBL" id="KAL3333021.1"/>
    </source>
</evidence>
<keyword evidence="3" id="KW-0963">Cytoplasm</keyword>
<keyword evidence="4" id="KW-0676">Redox-active center</keyword>
<dbReference type="GO" id="GO:0005737">
    <property type="term" value="C:cytoplasm"/>
    <property type="evidence" value="ECO:0007669"/>
    <property type="project" value="UniProtKB-SubCell"/>
</dbReference>
<name>A0ABD2RQ69_9SOLN</name>
<dbReference type="AlphaFoldDB" id="A0ABD2RQ69"/>
<gene>
    <name evidence="6" type="ORF">AABB24_033206</name>
</gene>
<dbReference type="InterPro" id="IPR002109">
    <property type="entry name" value="Glutaredoxin"/>
</dbReference>
<evidence type="ECO:0000256" key="1">
    <source>
        <dbReference type="ARBA" id="ARBA00004496"/>
    </source>
</evidence>
<dbReference type="Proteomes" id="UP001627284">
    <property type="component" value="Unassembled WGS sequence"/>
</dbReference>
<dbReference type="InterPro" id="IPR011905">
    <property type="entry name" value="GlrX-like_pln_2"/>
</dbReference>
<feature type="domain" description="Glutaredoxin" evidence="5">
    <location>
        <begin position="76"/>
        <end position="146"/>
    </location>
</feature>